<dbReference type="GO" id="GO:0006020">
    <property type="term" value="P:inositol metabolic process"/>
    <property type="evidence" value="ECO:0007669"/>
    <property type="project" value="TreeGrafter"/>
</dbReference>
<dbReference type="PANTHER" id="PTHR12750">
    <property type="entry name" value="DIPHOSPHOINOSITOL PENTAKISPHOSPHATE KINASE"/>
    <property type="match status" value="1"/>
</dbReference>
<evidence type="ECO:0000256" key="13">
    <source>
        <dbReference type="RuleBase" id="RU365032"/>
    </source>
</evidence>
<evidence type="ECO:0000256" key="1">
    <source>
        <dbReference type="ARBA" id="ARBA00004514"/>
    </source>
</evidence>
<evidence type="ECO:0000256" key="12">
    <source>
        <dbReference type="ARBA" id="ARBA00071668"/>
    </source>
</evidence>
<evidence type="ECO:0000256" key="14">
    <source>
        <dbReference type="SAM" id="MobiDB-lite"/>
    </source>
</evidence>
<dbReference type="FunFam" id="3.30.470.20:FF:000003">
    <property type="entry name" value="Inositol hexakisphosphate and diphosphoinositol-pentakisphosphate kinase"/>
    <property type="match status" value="1"/>
</dbReference>
<dbReference type="Gene3D" id="3.40.50.1240">
    <property type="entry name" value="Phosphoglycerate mutase-like"/>
    <property type="match status" value="1"/>
</dbReference>
<evidence type="ECO:0000256" key="6">
    <source>
        <dbReference type="ARBA" id="ARBA00022741"/>
    </source>
</evidence>
<evidence type="ECO:0000256" key="11">
    <source>
        <dbReference type="ARBA" id="ARBA00055071"/>
    </source>
</evidence>
<feature type="region of interest" description="Disordered" evidence="14">
    <location>
        <begin position="1"/>
        <end position="41"/>
    </location>
</feature>
<dbReference type="InterPro" id="IPR029033">
    <property type="entry name" value="His_PPase_superfam"/>
</dbReference>
<evidence type="ECO:0000256" key="10">
    <source>
        <dbReference type="ARBA" id="ARBA00034629"/>
    </source>
</evidence>
<feature type="compositionally biased region" description="Basic and acidic residues" evidence="14">
    <location>
        <begin position="340"/>
        <end position="350"/>
    </location>
</feature>
<comment type="function">
    <text evidence="11">Bifunctional inositol kinase that acts in concert with the IP6K kinases to synthesize the diphosphate group-containing inositol pyrophosphates diphosphoinositol pentakisphosphate, PP-InsP5, and bis-diphosphoinositol tetrakisphosphate, (PP)2-InsP4. PP-InsP5 and (PP)2-InsP4, also respectively called InsP7 and InsP8, may regulate a variety of cellular processes, including apoptosis, vesicle trafficking, cytoskeletal dynamics, and exocytosis. Phosphorylates inositol hexakisphosphate (InsP6) at position 1 to produce PP-InsP5 which is in turn phosphorylated by IP6Ks to produce (PP)2-InsP4. Alternatively, phosphorylates PP-InsP5 at position 1, produced by IP6Ks from InsP6, to produce (PP)2-InsP4.</text>
</comment>
<dbReference type="GO" id="GO:0033857">
    <property type="term" value="F:5-diphosphoinositol pentakisphosphate 1-kinase activity"/>
    <property type="evidence" value="ECO:0007669"/>
    <property type="project" value="TreeGrafter"/>
</dbReference>
<dbReference type="Proteomes" id="UP000887565">
    <property type="component" value="Unplaced"/>
</dbReference>
<dbReference type="GO" id="GO:0016791">
    <property type="term" value="F:phosphatase activity"/>
    <property type="evidence" value="ECO:0007669"/>
    <property type="project" value="UniProtKB-ARBA"/>
</dbReference>
<reference evidence="16" key="1">
    <citation type="submission" date="2022-11" db="UniProtKB">
        <authorList>
            <consortium name="WormBaseParasite"/>
        </authorList>
    </citation>
    <scope>IDENTIFICATION</scope>
</reference>
<organism evidence="15 16">
    <name type="scientific">Romanomermis culicivorax</name>
    <name type="common">Nematode worm</name>
    <dbReference type="NCBI Taxonomy" id="13658"/>
    <lineage>
        <taxon>Eukaryota</taxon>
        <taxon>Metazoa</taxon>
        <taxon>Ecdysozoa</taxon>
        <taxon>Nematoda</taxon>
        <taxon>Enoplea</taxon>
        <taxon>Dorylaimia</taxon>
        <taxon>Mermithida</taxon>
        <taxon>Mermithoidea</taxon>
        <taxon>Mermithidae</taxon>
        <taxon>Romanomermis</taxon>
    </lineage>
</organism>
<keyword evidence="5 13" id="KW-0808">Transferase</keyword>
<keyword evidence="7 13" id="KW-0418">Kinase</keyword>
<dbReference type="InterPro" id="IPR000560">
    <property type="entry name" value="His_Pase_clade-2"/>
</dbReference>
<evidence type="ECO:0000256" key="7">
    <source>
        <dbReference type="ARBA" id="ARBA00022777"/>
    </source>
</evidence>
<dbReference type="GO" id="GO:0005524">
    <property type="term" value="F:ATP binding"/>
    <property type="evidence" value="ECO:0007669"/>
    <property type="project" value="UniProtKB-KW"/>
</dbReference>
<dbReference type="SUPFAM" id="SSF53254">
    <property type="entry name" value="Phosphoglycerate mutase-like"/>
    <property type="match status" value="1"/>
</dbReference>
<evidence type="ECO:0000256" key="8">
    <source>
        <dbReference type="ARBA" id="ARBA00022840"/>
    </source>
</evidence>
<evidence type="ECO:0000313" key="15">
    <source>
        <dbReference type="Proteomes" id="UP000887565"/>
    </source>
</evidence>
<dbReference type="WBParaSite" id="nRc.2.0.1.t00038-RA">
    <property type="protein sequence ID" value="nRc.2.0.1.t00038-RA"/>
    <property type="gene ID" value="nRc.2.0.1.g00038"/>
</dbReference>
<dbReference type="Gene3D" id="3.30.470.20">
    <property type="entry name" value="ATP-grasp fold, B domain"/>
    <property type="match status" value="1"/>
</dbReference>
<comment type="catalytic activity">
    <reaction evidence="10">
        <text>1D-myo-inositol hexakisphosphate + ATP = 1-diphospho-1D-myo-inositol 2,3,4,5,6-pentakisphosphate + ADP</text>
        <dbReference type="Rhea" id="RHEA:37459"/>
        <dbReference type="ChEBI" id="CHEBI:30616"/>
        <dbReference type="ChEBI" id="CHEBI:58130"/>
        <dbReference type="ChEBI" id="CHEBI:74946"/>
        <dbReference type="ChEBI" id="CHEBI:456216"/>
        <dbReference type="EC" id="2.7.4.24"/>
    </reaction>
    <physiologicalReaction direction="left-to-right" evidence="10">
        <dbReference type="Rhea" id="RHEA:37460"/>
    </physiologicalReaction>
</comment>
<dbReference type="GO" id="GO:0000828">
    <property type="term" value="F:inositol hexakisphosphate kinase activity"/>
    <property type="evidence" value="ECO:0007669"/>
    <property type="project" value="TreeGrafter"/>
</dbReference>
<dbReference type="InterPro" id="IPR037446">
    <property type="entry name" value="His_Pase_VIP1"/>
</dbReference>
<feature type="region of interest" description="Disordered" evidence="14">
    <location>
        <begin position="328"/>
        <end position="350"/>
    </location>
</feature>
<keyword evidence="6 13" id="KW-0547">Nucleotide-binding</keyword>
<evidence type="ECO:0000256" key="4">
    <source>
        <dbReference type="ARBA" id="ARBA00022490"/>
    </source>
</evidence>
<dbReference type="PANTHER" id="PTHR12750:SF9">
    <property type="entry name" value="INOSITOL HEXAKISPHOSPHATE AND DIPHOSPHOINOSITOL-PENTAKISPHOSPHATE KINASE"/>
    <property type="match status" value="1"/>
</dbReference>
<protein>
    <recommendedName>
        <fullName evidence="12 13">Inositol hexakisphosphate and diphosphoinositol-pentakisphosphate kinase</fullName>
        <ecNumber evidence="3 13">2.7.4.24</ecNumber>
    </recommendedName>
</protein>
<evidence type="ECO:0000256" key="3">
    <source>
        <dbReference type="ARBA" id="ARBA00012893"/>
    </source>
</evidence>
<dbReference type="Pfam" id="PF00328">
    <property type="entry name" value="His_Phos_2"/>
    <property type="match status" value="1"/>
</dbReference>
<evidence type="ECO:0000256" key="2">
    <source>
        <dbReference type="ARBA" id="ARBA00005609"/>
    </source>
</evidence>
<keyword evidence="8 13" id="KW-0067">ATP-binding</keyword>
<evidence type="ECO:0000313" key="16">
    <source>
        <dbReference type="WBParaSite" id="nRc.2.0.1.t00038-RA"/>
    </source>
</evidence>
<comment type="catalytic activity">
    <reaction evidence="9">
        <text>5-diphospho-1D-myo-inositol 1,2,3,4,6-pentakisphosphate + ATP + H(+) = 1,5-bis(diphospho)-1D-myo-inositol 2,3,4,6-tetrakisphosphate + ADP</text>
        <dbReference type="Rhea" id="RHEA:10276"/>
        <dbReference type="ChEBI" id="CHEBI:15378"/>
        <dbReference type="ChEBI" id="CHEBI:30616"/>
        <dbReference type="ChEBI" id="CHEBI:58628"/>
        <dbReference type="ChEBI" id="CHEBI:77983"/>
        <dbReference type="ChEBI" id="CHEBI:456216"/>
        <dbReference type="EC" id="2.7.4.24"/>
    </reaction>
    <physiologicalReaction direction="left-to-right" evidence="9">
        <dbReference type="Rhea" id="RHEA:10277"/>
    </physiologicalReaction>
</comment>
<dbReference type="GO" id="GO:0032958">
    <property type="term" value="P:inositol phosphate biosynthetic process"/>
    <property type="evidence" value="ECO:0007669"/>
    <property type="project" value="TreeGrafter"/>
</dbReference>
<evidence type="ECO:0000256" key="9">
    <source>
        <dbReference type="ARBA" id="ARBA00033696"/>
    </source>
</evidence>
<comment type="similarity">
    <text evidence="2 13">Belongs to the histidine acid phosphatase family. VIP1 subfamily.</text>
</comment>
<dbReference type="GO" id="GO:0005829">
    <property type="term" value="C:cytosol"/>
    <property type="evidence" value="ECO:0007669"/>
    <property type="project" value="UniProtKB-SubCell"/>
</dbReference>
<accession>A0A915HEC3</accession>
<evidence type="ECO:0000256" key="5">
    <source>
        <dbReference type="ARBA" id="ARBA00022679"/>
    </source>
</evidence>
<dbReference type="OMA" id="MEELYIC"/>
<comment type="subcellular location">
    <subcellularLocation>
        <location evidence="1 13">Cytoplasm</location>
        <location evidence="1 13">Cytosol</location>
    </subcellularLocation>
</comment>
<dbReference type="EC" id="2.7.4.24" evidence="3 13"/>
<sequence>MNAKYNYPGSCTRGQRKQLERKHSTKQLVAKEKEDTENKKGNLEEYDDHIVVNGVTFNKPFVEKPVSAEDHNIRIYYPSTAGGGSQQLFRKTNNRSSVYSPESTVRKEGSYVYEDFMPTDGTDVKVYAVGPDYAHAEARKSPALDGKVERDADGKEVRYPVILSHKEKLIARKIVWSFRQMVCGFDLLRAGGKSFVCDVNGFSFVKTSSKYYEDSARILGNMILRRTGSPFITTFQLGLYVKRHDPPLVPTTYGTMMELRCVLAIFFRFWELFRKYNGYQTGELKLKKPQQLQEVLDSARYLLIELNSGTPEKQAEIHENKAKLEQLKTIRYQPTGKPKKSSDTEPESNREPSLILIVKWGGELTDAGKMQAEELGKAFRCLYPGGGHYGADSRGLGFLRLHSTYRHDLKMYASEEGRVQMTAAAFAKGLLALEGELPPILVQMVKSAHTDGLLDDDKDARHYQSAVKKFLHEYFQQDVDLTNEDVTRLNPIGDKSIANALQFVGNPRKMCERVFQLVEKFCHIISCLKRDNMSQKKHLYCGETWDLAERRWSKLVKDFKHVKKGGEFVYDISKIPDIYDCIKYDLEHNFRVFNIDDMEELYICSKYMADFVIPQ</sequence>
<dbReference type="AlphaFoldDB" id="A0A915HEC3"/>
<feature type="compositionally biased region" description="Basic and acidic residues" evidence="14">
    <location>
        <begin position="29"/>
        <end position="41"/>
    </location>
</feature>
<name>A0A915HEC3_ROMCU</name>
<proteinExistence type="inferred from homology"/>
<dbReference type="CDD" id="cd07061">
    <property type="entry name" value="HP_HAP_like"/>
    <property type="match status" value="1"/>
</dbReference>
<keyword evidence="4 13" id="KW-0963">Cytoplasm</keyword>
<keyword evidence="15" id="KW-1185">Reference proteome</keyword>